<accession>A0ABR4JSZ7</accession>
<protein>
    <submittedName>
        <fullName evidence="2">Uncharacterized protein</fullName>
    </submittedName>
</protein>
<organism evidence="2 3">
    <name type="scientific">Aspergillus pseudoustus</name>
    <dbReference type="NCBI Taxonomy" id="1810923"/>
    <lineage>
        <taxon>Eukaryota</taxon>
        <taxon>Fungi</taxon>
        <taxon>Dikarya</taxon>
        <taxon>Ascomycota</taxon>
        <taxon>Pezizomycotina</taxon>
        <taxon>Eurotiomycetes</taxon>
        <taxon>Eurotiomycetidae</taxon>
        <taxon>Eurotiales</taxon>
        <taxon>Aspergillaceae</taxon>
        <taxon>Aspergillus</taxon>
        <taxon>Aspergillus subgen. Nidulantes</taxon>
    </lineage>
</organism>
<keyword evidence="1" id="KW-1133">Transmembrane helix</keyword>
<dbReference type="EMBL" id="JBFXLU010000095">
    <property type="protein sequence ID" value="KAL2842927.1"/>
    <property type="molecule type" value="Genomic_DNA"/>
</dbReference>
<evidence type="ECO:0000313" key="2">
    <source>
        <dbReference type="EMBL" id="KAL2842927.1"/>
    </source>
</evidence>
<name>A0ABR4JSZ7_9EURO</name>
<keyword evidence="3" id="KW-1185">Reference proteome</keyword>
<evidence type="ECO:0000256" key="1">
    <source>
        <dbReference type="SAM" id="Phobius"/>
    </source>
</evidence>
<feature type="transmembrane region" description="Helical" evidence="1">
    <location>
        <begin position="188"/>
        <end position="213"/>
    </location>
</feature>
<sequence length="224" mass="26386">MVHVGEFRNTFTGRRCAVWGHGQLRDFMEKQFPTKPSIDDSGVKLQRDFDVCSMVRIAGFNIELTTDLSQHLQLRDADRTVTIFHHASFLKSQRESSVFPEGLIDETLHTLALLFPQKKRNIKNWYNKQLTPGELDQSVLDCGSPYRRIERYKYWHDRLVDLKVEFDEARPSTLSQWWNDRREGTQWYTFWVAISFTLLFGLIQTVVSILQLYKAYYPSPQDTN</sequence>
<dbReference type="Proteomes" id="UP001610446">
    <property type="component" value="Unassembled WGS sequence"/>
</dbReference>
<keyword evidence="1" id="KW-0472">Membrane</keyword>
<keyword evidence="1" id="KW-0812">Transmembrane</keyword>
<gene>
    <name evidence="2" type="ORF">BJY01DRAFT_216260</name>
</gene>
<comment type="caution">
    <text evidence="2">The sequence shown here is derived from an EMBL/GenBank/DDBJ whole genome shotgun (WGS) entry which is preliminary data.</text>
</comment>
<evidence type="ECO:0000313" key="3">
    <source>
        <dbReference type="Proteomes" id="UP001610446"/>
    </source>
</evidence>
<reference evidence="2 3" key="1">
    <citation type="submission" date="2024-07" db="EMBL/GenBank/DDBJ databases">
        <title>Section-level genome sequencing and comparative genomics of Aspergillus sections Usti and Cavernicolus.</title>
        <authorList>
            <consortium name="Lawrence Berkeley National Laboratory"/>
            <person name="Nybo J.L."/>
            <person name="Vesth T.C."/>
            <person name="Theobald S."/>
            <person name="Frisvad J.C."/>
            <person name="Larsen T.O."/>
            <person name="Kjaerboelling I."/>
            <person name="Rothschild-Mancinelli K."/>
            <person name="Lyhne E.K."/>
            <person name="Kogle M.E."/>
            <person name="Barry K."/>
            <person name="Clum A."/>
            <person name="Na H."/>
            <person name="Ledsgaard L."/>
            <person name="Lin J."/>
            <person name="Lipzen A."/>
            <person name="Kuo A."/>
            <person name="Riley R."/>
            <person name="Mondo S."/>
            <person name="Labutti K."/>
            <person name="Haridas S."/>
            <person name="Pangalinan J."/>
            <person name="Salamov A.A."/>
            <person name="Simmons B.A."/>
            <person name="Magnuson J.K."/>
            <person name="Chen J."/>
            <person name="Drula E."/>
            <person name="Henrissat B."/>
            <person name="Wiebenga A."/>
            <person name="Lubbers R.J."/>
            <person name="Gomes A.C."/>
            <person name="Makela M.R."/>
            <person name="Stajich J."/>
            <person name="Grigoriev I.V."/>
            <person name="Mortensen U.H."/>
            <person name="De Vries R.P."/>
            <person name="Baker S.E."/>
            <person name="Andersen M.R."/>
        </authorList>
    </citation>
    <scope>NUCLEOTIDE SEQUENCE [LARGE SCALE GENOMIC DNA]</scope>
    <source>
        <strain evidence="2 3">CBS 123904</strain>
    </source>
</reference>
<proteinExistence type="predicted"/>